<dbReference type="EMBL" id="CARXXK010000002">
    <property type="protein sequence ID" value="CAI6356491.1"/>
    <property type="molecule type" value="Genomic_DNA"/>
</dbReference>
<dbReference type="AlphaFoldDB" id="A0AAV0WKY9"/>
<gene>
    <name evidence="1" type="ORF">MEUPH1_LOCUS12221</name>
</gene>
<reference evidence="1 2" key="1">
    <citation type="submission" date="2023-01" db="EMBL/GenBank/DDBJ databases">
        <authorList>
            <person name="Whitehead M."/>
        </authorList>
    </citation>
    <scope>NUCLEOTIDE SEQUENCE [LARGE SCALE GENOMIC DNA]</scope>
</reference>
<protein>
    <submittedName>
        <fullName evidence="1">Uncharacterized protein</fullName>
    </submittedName>
</protein>
<name>A0AAV0WKY9_9HEMI</name>
<keyword evidence="2" id="KW-1185">Reference proteome</keyword>
<accession>A0AAV0WKY9</accession>
<proteinExistence type="predicted"/>
<organism evidence="1 2">
    <name type="scientific">Macrosiphum euphorbiae</name>
    <name type="common">potato aphid</name>
    <dbReference type="NCBI Taxonomy" id="13131"/>
    <lineage>
        <taxon>Eukaryota</taxon>
        <taxon>Metazoa</taxon>
        <taxon>Ecdysozoa</taxon>
        <taxon>Arthropoda</taxon>
        <taxon>Hexapoda</taxon>
        <taxon>Insecta</taxon>
        <taxon>Pterygota</taxon>
        <taxon>Neoptera</taxon>
        <taxon>Paraneoptera</taxon>
        <taxon>Hemiptera</taxon>
        <taxon>Sternorrhyncha</taxon>
        <taxon>Aphidomorpha</taxon>
        <taxon>Aphidoidea</taxon>
        <taxon>Aphididae</taxon>
        <taxon>Macrosiphini</taxon>
        <taxon>Macrosiphum</taxon>
    </lineage>
</organism>
<comment type="caution">
    <text evidence="1">The sequence shown here is derived from an EMBL/GenBank/DDBJ whole genome shotgun (WGS) entry which is preliminary data.</text>
</comment>
<dbReference type="Proteomes" id="UP001160148">
    <property type="component" value="Unassembled WGS sequence"/>
</dbReference>
<evidence type="ECO:0000313" key="2">
    <source>
        <dbReference type="Proteomes" id="UP001160148"/>
    </source>
</evidence>
<evidence type="ECO:0000313" key="1">
    <source>
        <dbReference type="EMBL" id="CAI6356491.1"/>
    </source>
</evidence>
<sequence>MKSPWSPWFAVFSFLLGYDGTIDYNILFMFPHIEDIYELQTFQHVHNSVIRNARWSLVCYAPYEEETCFYSLAENSDIVVLFNWIYDLLA</sequence>